<sequence length="149" mass="16199">MMKKPLLTAAAALLLSTTTLSFADDVEDAIEYRQSIFKAIKYHFGPMAGMIRGKIDYDPAAFTLHAERVAELAKMPGDGFIPGSDKGDTEAKASIWDNKGEFDEHLAALAENTSALLDVSKTGDLDQIKPAFGEVGKTCKGCHDEFREE</sequence>
<keyword evidence="5 6" id="KW-0408">Iron</keyword>
<feature type="binding site" description="covalent" evidence="7">
    <location>
        <position position="142"/>
    </location>
    <ligand>
        <name>heme c</name>
        <dbReference type="ChEBI" id="CHEBI:61717"/>
    </ligand>
</feature>
<evidence type="ECO:0000256" key="4">
    <source>
        <dbReference type="ARBA" id="ARBA00022982"/>
    </source>
</evidence>
<evidence type="ECO:0000256" key="6">
    <source>
        <dbReference type="PIRSR" id="PIRSR000027-1"/>
    </source>
</evidence>
<dbReference type="GO" id="GO:0020037">
    <property type="term" value="F:heme binding"/>
    <property type="evidence" value="ECO:0007669"/>
    <property type="project" value="InterPro"/>
</dbReference>
<dbReference type="InterPro" id="IPR010980">
    <property type="entry name" value="Cyt_c/b562"/>
</dbReference>
<evidence type="ECO:0000256" key="3">
    <source>
        <dbReference type="ARBA" id="ARBA00022723"/>
    </source>
</evidence>
<feature type="chain" id="PRO_5043409477" evidence="8">
    <location>
        <begin position="24"/>
        <end position="149"/>
    </location>
</feature>
<dbReference type="GeneID" id="89457253"/>
<feature type="binding site" description="axial binding residue" evidence="6">
    <location>
        <position position="143"/>
    </location>
    <ligand>
        <name>heme c</name>
        <dbReference type="ChEBI" id="CHEBI:61717"/>
    </ligand>
    <ligandPart>
        <name>Fe</name>
        <dbReference type="ChEBI" id="CHEBI:18248"/>
    </ligandPart>
</feature>
<dbReference type="Proteomes" id="UP001169862">
    <property type="component" value="Unassembled WGS sequence"/>
</dbReference>
<dbReference type="Proteomes" id="UP001177341">
    <property type="component" value="Unassembled WGS sequence"/>
</dbReference>
<keyword evidence="12" id="KW-1185">Reference proteome</keyword>
<comment type="PTM">
    <text evidence="7">Binds 1 heme group per subunit.</text>
</comment>
<dbReference type="InterPro" id="IPR002321">
    <property type="entry name" value="Cyt_c_II"/>
</dbReference>
<dbReference type="InterPro" id="IPR015984">
    <property type="entry name" value="Cyt_c_prime_subgr"/>
</dbReference>
<dbReference type="GO" id="GO:0042597">
    <property type="term" value="C:periplasmic space"/>
    <property type="evidence" value="ECO:0007669"/>
    <property type="project" value="InterPro"/>
</dbReference>
<evidence type="ECO:0000313" key="10">
    <source>
        <dbReference type="EMBL" id="MDP2523133.1"/>
    </source>
</evidence>
<dbReference type="Gene3D" id="1.20.120.10">
    <property type="entry name" value="Cytochrome c/b562"/>
    <property type="match status" value="1"/>
</dbReference>
<dbReference type="PIRSF" id="PIRSF000027">
    <property type="entry name" value="Cytc_c_prime"/>
    <property type="match status" value="1"/>
</dbReference>
<organism evidence="9 11">
    <name type="scientific">Neptunomonas phycophila</name>
    <dbReference type="NCBI Taxonomy" id="1572645"/>
    <lineage>
        <taxon>Bacteria</taxon>
        <taxon>Pseudomonadati</taxon>
        <taxon>Pseudomonadota</taxon>
        <taxon>Gammaproteobacteria</taxon>
        <taxon>Oceanospirillales</taxon>
        <taxon>Oceanospirillaceae</taxon>
        <taxon>Neptunomonas</taxon>
    </lineage>
</organism>
<dbReference type="PROSITE" id="PS51009">
    <property type="entry name" value="CYTCII"/>
    <property type="match status" value="1"/>
</dbReference>
<reference evidence="9" key="1">
    <citation type="submission" date="2023-07" db="EMBL/GenBank/DDBJ databases">
        <title>Genome content predicts the carbon catabolic preferences of heterotrophic bacteria.</title>
        <authorList>
            <person name="Gralka M."/>
        </authorList>
    </citation>
    <scope>NUCLEOTIDE SEQUENCE</scope>
    <source>
        <strain evidence="10">5G01</strain>
        <strain evidence="9">I2M16</strain>
    </source>
</reference>
<dbReference type="Pfam" id="PF01322">
    <property type="entry name" value="Cytochrom_C_2"/>
    <property type="match status" value="1"/>
</dbReference>
<dbReference type="GO" id="GO:0009055">
    <property type="term" value="F:electron transfer activity"/>
    <property type="evidence" value="ECO:0007669"/>
    <property type="project" value="InterPro"/>
</dbReference>
<evidence type="ECO:0000256" key="7">
    <source>
        <dbReference type="PIRSR" id="PIRSR000027-2"/>
    </source>
</evidence>
<accession>A0AAW7XJ80</accession>
<gene>
    <name evidence="9" type="ORF">Q4490_11975</name>
    <name evidence="10" type="ORF">Q8W30_11180</name>
</gene>
<dbReference type="PRINTS" id="PR00608">
    <property type="entry name" value="CYTCHROMECII"/>
</dbReference>
<dbReference type="EMBL" id="JAUYVO010000007">
    <property type="protein sequence ID" value="MDP2523133.1"/>
    <property type="molecule type" value="Genomic_DNA"/>
</dbReference>
<evidence type="ECO:0000256" key="2">
    <source>
        <dbReference type="ARBA" id="ARBA00022617"/>
    </source>
</evidence>
<dbReference type="GO" id="GO:0005506">
    <property type="term" value="F:iron ion binding"/>
    <property type="evidence" value="ECO:0007669"/>
    <property type="project" value="InterPro"/>
</dbReference>
<keyword evidence="4" id="KW-0249">Electron transport</keyword>
<evidence type="ECO:0000256" key="1">
    <source>
        <dbReference type="ARBA" id="ARBA00022448"/>
    </source>
</evidence>
<keyword evidence="1" id="KW-0813">Transport</keyword>
<dbReference type="GO" id="GO:0022900">
    <property type="term" value="P:electron transport chain"/>
    <property type="evidence" value="ECO:0007669"/>
    <property type="project" value="InterPro"/>
</dbReference>
<evidence type="ECO:0000313" key="11">
    <source>
        <dbReference type="Proteomes" id="UP001169862"/>
    </source>
</evidence>
<dbReference type="AlphaFoldDB" id="A0AAW7XJ80"/>
<evidence type="ECO:0000313" key="12">
    <source>
        <dbReference type="Proteomes" id="UP001177341"/>
    </source>
</evidence>
<proteinExistence type="predicted"/>
<protein>
    <submittedName>
        <fullName evidence="9">Cytochrome c</fullName>
    </submittedName>
</protein>
<comment type="caution">
    <text evidence="9">The sequence shown here is derived from an EMBL/GenBank/DDBJ whole genome shotgun (WGS) entry which is preliminary data.</text>
</comment>
<keyword evidence="2 7" id="KW-0349">Heme</keyword>
<evidence type="ECO:0000256" key="8">
    <source>
        <dbReference type="SAM" id="SignalP"/>
    </source>
</evidence>
<feature type="binding site" description="covalent" evidence="7">
    <location>
        <position position="139"/>
    </location>
    <ligand>
        <name>heme c</name>
        <dbReference type="ChEBI" id="CHEBI:61717"/>
    </ligand>
</feature>
<dbReference type="EMBL" id="JAUOPG010000007">
    <property type="protein sequence ID" value="MDO6454281.1"/>
    <property type="molecule type" value="Genomic_DNA"/>
</dbReference>
<evidence type="ECO:0000256" key="5">
    <source>
        <dbReference type="ARBA" id="ARBA00023004"/>
    </source>
</evidence>
<keyword evidence="3 6" id="KW-0479">Metal-binding</keyword>
<evidence type="ECO:0000313" key="9">
    <source>
        <dbReference type="EMBL" id="MDO6454281.1"/>
    </source>
</evidence>
<keyword evidence="8" id="KW-0732">Signal</keyword>
<name>A0AAW7XJ80_9GAMM</name>
<dbReference type="SUPFAM" id="SSF47175">
    <property type="entry name" value="Cytochromes"/>
    <property type="match status" value="1"/>
</dbReference>
<feature type="signal peptide" evidence="8">
    <location>
        <begin position="1"/>
        <end position="23"/>
    </location>
</feature>
<dbReference type="InterPro" id="IPR012127">
    <property type="entry name" value="Cyt_c_prime"/>
</dbReference>
<dbReference type="RefSeq" id="WP_083610131.1">
    <property type="nucleotide sequence ID" value="NZ_CAXHZV010000016.1"/>
</dbReference>